<dbReference type="EMBL" id="JALJOS010000008">
    <property type="protein sequence ID" value="KAK9835917.1"/>
    <property type="molecule type" value="Genomic_DNA"/>
</dbReference>
<dbReference type="InterPro" id="IPR053021">
    <property type="entry name" value="Chloroplast_ADK"/>
</dbReference>
<sequence>MRKFQVSLHSTEAPDRLSLITRAIVKSQLSIQLQPKLRIHRRSSFSLHVRAVSASTQEAQRGTPNPIPVPSNSETMVAQAVTASTAAYKAGVKLQKLELLLPLIGATDLDDWPGGIRQQFKAALPLIEGVLKGLRQASGLQGGLNSEIWDQGDAIGVWMGAMLAAVIFPTPDVLRNVRSLDAVKNGGLALMVNPQWNAGQFVSDFGFGAGSKELQTFVARFQDTYFLKQQRVQGEELFILRAYPGEWQVHIQDGQGNSPCVHQQAVRPTYKELEAIIATYQGGDAPAWWKRMKKEFDFNWRSLKRE</sequence>
<dbReference type="PANTHER" id="PTHR35509:SF4">
    <property type="entry name" value="DUF1995 DOMAIN-CONTAINING PROTEIN"/>
    <property type="match status" value="1"/>
</dbReference>
<name>A0AAW1RQ70_9CHLO</name>
<evidence type="ECO:0000259" key="1">
    <source>
        <dbReference type="Pfam" id="PF09353"/>
    </source>
</evidence>
<evidence type="ECO:0000313" key="3">
    <source>
        <dbReference type="Proteomes" id="UP001438707"/>
    </source>
</evidence>
<gene>
    <name evidence="2" type="ORF">WJX74_010913</name>
</gene>
<dbReference type="AlphaFoldDB" id="A0AAW1RQ70"/>
<comment type="caution">
    <text evidence="2">The sequence shown here is derived from an EMBL/GenBank/DDBJ whole genome shotgun (WGS) entry which is preliminary data.</text>
</comment>
<accession>A0AAW1RQ70</accession>
<proteinExistence type="predicted"/>
<keyword evidence="3" id="KW-1185">Reference proteome</keyword>
<protein>
    <recommendedName>
        <fullName evidence="1">DUF1995 domain-containing protein</fullName>
    </recommendedName>
</protein>
<dbReference type="Proteomes" id="UP001438707">
    <property type="component" value="Unassembled WGS sequence"/>
</dbReference>
<dbReference type="InterPro" id="IPR018962">
    <property type="entry name" value="DUF1995"/>
</dbReference>
<dbReference type="Pfam" id="PF09353">
    <property type="entry name" value="DUF1995"/>
    <property type="match status" value="1"/>
</dbReference>
<organism evidence="2 3">
    <name type="scientific">Apatococcus lobatus</name>
    <dbReference type="NCBI Taxonomy" id="904363"/>
    <lineage>
        <taxon>Eukaryota</taxon>
        <taxon>Viridiplantae</taxon>
        <taxon>Chlorophyta</taxon>
        <taxon>core chlorophytes</taxon>
        <taxon>Trebouxiophyceae</taxon>
        <taxon>Chlorellales</taxon>
        <taxon>Chlorellaceae</taxon>
        <taxon>Apatococcus</taxon>
    </lineage>
</organism>
<dbReference type="PANTHER" id="PTHR35509">
    <property type="entry name" value="DOMAIN PROTEIN, PUTATIVE (DUF1995)-RELATED"/>
    <property type="match status" value="1"/>
</dbReference>
<evidence type="ECO:0000313" key="2">
    <source>
        <dbReference type="EMBL" id="KAK9835917.1"/>
    </source>
</evidence>
<reference evidence="2 3" key="1">
    <citation type="journal article" date="2024" name="Nat. Commun.">
        <title>Phylogenomics reveals the evolutionary origins of lichenization in chlorophyte algae.</title>
        <authorList>
            <person name="Puginier C."/>
            <person name="Libourel C."/>
            <person name="Otte J."/>
            <person name="Skaloud P."/>
            <person name="Haon M."/>
            <person name="Grisel S."/>
            <person name="Petersen M."/>
            <person name="Berrin J.G."/>
            <person name="Delaux P.M."/>
            <person name="Dal Grande F."/>
            <person name="Keller J."/>
        </authorList>
    </citation>
    <scope>NUCLEOTIDE SEQUENCE [LARGE SCALE GENOMIC DNA]</scope>
    <source>
        <strain evidence="2 3">SAG 2145</strain>
    </source>
</reference>
<feature type="domain" description="DUF1995" evidence="1">
    <location>
        <begin position="70"/>
        <end position="274"/>
    </location>
</feature>